<evidence type="ECO:0000256" key="7">
    <source>
        <dbReference type="ARBA" id="ARBA00023098"/>
    </source>
</evidence>
<dbReference type="EMBL" id="CP017766">
    <property type="protein sequence ID" value="AUB56621.1"/>
    <property type="molecule type" value="Genomic_DNA"/>
</dbReference>
<evidence type="ECO:0000256" key="4">
    <source>
        <dbReference type="ARBA" id="ARBA00022692"/>
    </source>
</evidence>
<protein>
    <recommendedName>
        <fullName evidence="11">CDP-archaeol synthase</fullName>
        <ecNumber evidence="11">2.7.7.67</ecNumber>
    </recommendedName>
    <alternativeName>
        <fullName evidence="11">CDP-2,3-bis-(O-geranylgeranyl)-sn-glycerol synthase</fullName>
    </alternativeName>
</protein>
<keyword evidence="1 11" id="KW-1003">Cell membrane</keyword>
<comment type="pathway">
    <text evidence="11">Membrane lipid metabolism; glycerophospholipid metabolism.</text>
</comment>
<evidence type="ECO:0000313" key="15">
    <source>
        <dbReference type="Proteomes" id="UP000591058"/>
    </source>
</evidence>
<evidence type="ECO:0000256" key="6">
    <source>
        <dbReference type="ARBA" id="ARBA00022989"/>
    </source>
</evidence>
<sequence length="196" mass="20739">MDPSIFSVLILSAYAIYFMLPAYLANASALTFGGGTPLDMGRSMNDGRRILGDGVTWKGTIIGILIGMGIGLLQGAVTGNMVQDLLIIGDPGIAQLVQGTITTNTIQGTLLGFALGSGAIIGDACGSFIKRRFNVERGRPVPLMDQLDFVVGAIIFASLVIVIPLNLIILIIVISIFLHLGANIIAYLLGMKNVWY</sequence>
<reference evidence="12 14" key="1">
    <citation type="submission" date="2016-10" db="EMBL/GenBank/DDBJ databases">
        <title>Comparative genomics between deep and shallow subseafloor isolates.</title>
        <authorList>
            <person name="Ishii S."/>
            <person name="Miller J.R."/>
            <person name="Sutton G."/>
            <person name="Suzuki S."/>
            <person name="Methe B."/>
            <person name="Inagaki F."/>
            <person name="Imachi H."/>
        </authorList>
    </citation>
    <scope>NUCLEOTIDE SEQUENCE [LARGE SCALE GENOMIC DNA]</scope>
    <source>
        <strain evidence="12 14">MO-MB1</strain>
    </source>
</reference>
<feature type="transmembrane region" description="Helical" evidence="11">
    <location>
        <begin position="55"/>
        <end position="77"/>
    </location>
</feature>
<dbReference type="EC" id="2.7.7.67" evidence="11"/>
<evidence type="ECO:0000256" key="1">
    <source>
        <dbReference type="ARBA" id="ARBA00022475"/>
    </source>
</evidence>
<evidence type="ECO:0000313" key="13">
    <source>
        <dbReference type="EMBL" id="NMO09591.1"/>
    </source>
</evidence>
<dbReference type="Proteomes" id="UP000591058">
    <property type="component" value="Unassembled WGS sequence"/>
</dbReference>
<keyword evidence="13" id="KW-0548">Nucleotidyltransferase</keyword>
<keyword evidence="8 11" id="KW-0472">Membrane</keyword>
<dbReference type="PANTHER" id="PTHR39650:SF1">
    <property type="entry name" value="CDP-ARCHAEOL SYNTHASE"/>
    <property type="match status" value="1"/>
</dbReference>
<dbReference type="Pfam" id="PF01864">
    <property type="entry name" value="CarS-like"/>
    <property type="match status" value="1"/>
</dbReference>
<proteinExistence type="inferred from homology"/>
<evidence type="ECO:0000256" key="5">
    <source>
        <dbReference type="ARBA" id="ARBA00022842"/>
    </source>
</evidence>
<keyword evidence="2 11" id="KW-0444">Lipid biosynthesis</keyword>
<dbReference type="InterPro" id="IPR032690">
    <property type="entry name" value="CarS"/>
</dbReference>
<evidence type="ECO:0000313" key="14">
    <source>
        <dbReference type="Proteomes" id="UP000232806"/>
    </source>
</evidence>
<dbReference type="GO" id="GO:0046474">
    <property type="term" value="P:glycerophospholipid biosynthetic process"/>
    <property type="evidence" value="ECO:0007669"/>
    <property type="project" value="UniProtKB-UniRule"/>
</dbReference>
<evidence type="ECO:0000256" key="8">
    <source>
        <dbReference type="ARBA" id="ARBA00023136"/>
    </source>
</evidence>
<feature type="transmembrane region" description="Helical" evidence="11">
    <location>
        <begin position="167"/>
        <end position="190"/>
    </location>
</feature>
<name>A0A2H4VEW2_9EURY</name>
<comment type="similarity">
    <text evidence="11">Belongs to the CDP-archaeol synthase family.</text>
</comment>
<evidence type="ECO:0000256" key="2">
    <source>
        <dbReference type="ARBA" id="ARBA00022516"/>
    </source>
</evidence>
<keyword evidence="9 11" id="KW-0594">Phospholipid biosynthesis</keyword>
<dbReference type="GeneID" id="35124213"/>
<keyword evidence="10 11" id="KW-1208">Phospholipid metabolism</keyword>
<evidence type="ECO:0000256" key="11">
    <source>
        <dbReference type="HAMAP-Rule" id="MF_01117"/>
    </source>
</evidence>
<keyword evidence="7 11" id="KW-0443">Lipid metabolism</keyword>
<evidence type="ECO:0000256" key="3">
    <source>
        <dbReference type="ARBA" id="ARBA00022679"/>
    </source>
</evidence>
<dbReference type="AlphaFoldDB" id="A0A2H4VEW2"/>
<comment type="catalytic activity">
    <reaction evidence="11">
        <text>2,3-bis-O-(geranylgeranyl)-sn-glycerol 1-phosphate + CTP + H(+) = CDP-2,3-bis-O-(geranylgeranyl)-sn-glycerol + diphosphate</text>
        <dbReference type="Rhea" id="RHEA:25690"/>
        <dbReference type="ChEBI" id="CHEBI:15378"/>
        <dbReference type="ChEBI" id="CHEBI:33019"/>
        <dbReference type="ChEBI" id="CHEBI:37563"/>
        <dbReference type="ChEBI" id="CHEBI:58837"/>
        <dbReference type="ChEBI" id="CHEBI:58838"/>
        <dbReference type="EC" id="2.7.7.67"/>
    </reaction>
</comment>
<evidence type="ECO:0000313" key="12">
    <source>
        <dbReference type="EMBL" id="AUB56621.1"/>
    </source>
</evidence>
<dbReference type="PANTHER" id="PTHR39650">
    <property type="entry name" value="CDP-ARCHAEOL SYNTHASE"/>
    <property type="match status" value="1"/>
</dbReference>
<evidence type="ECO:0000256" key="9">
    <source>
        <dbReference type="ARBA" id="ARBA00023209"/>
    </source>
</evidence>
<comment type="function">
    <text evidence="11">Catalyzes the formation of CDP-2,3-bis-(O-geranylgeranyl)-sn-glycerol (CDP-archaeol) from 2,3-bis-(O-geranylgeranyl)-sn-glycerol 1-phosphate (DGGGP) and CTP. This reaction is the third ether-bond-formation step in the biosynthesis of archaeal membrane lipids.</text>
</comment>
<comment type="cofactor">
    <cofactor evidence="11">
        <name>Mg(2+)</name>
        <dbReference type="ChEBI" id="CHEBI:18420"/>
    </cofactor>
</comment>
<feature type="transmembrane region" description="Helical" evidence="11">
    <location>
        <begin position="141"/>
        <end position="161"/>
    </location>
</feature>
<feature type="transmembrane region" description="Helical" evidence="11">
    <location>
        <begin position="110"/>
        <end position="129"/>
    </location>
</feature>
<keyword evidence="5 11" id="KW-0460">Magnesium</keyword>
<keyword evidence="3 11" id="KW-0808">Transferase</keyword>
<dbReference type="OrthoDB" id="45383at2157"/>
<dbReference type="HAMAP" id="MF_01117">
    <property type="entry name" value="CDP_archaeol_synth"/>
    <property type="match status" value="1"/>
</dbReference>
<dbReference type="GO" id="GO:0043338">
    <property type="term" value="F:CDP-2,3-bis-(O-geranylgeranyl)-sn-glycerol synthase activity"/>
    <property type="evidence" value="ECO:0007669"/>
    <property type="project" value="UniProtKB-EC"/>
</dbReference>
<dbReference type="GO" id="GO:0005886">
    <property type="term" value="C:plasma membrane"/>
    <property type="evidence" value="ECO:0007669"/>
    <property type="project" value="UniProtKB-SubCell"/>
</dbReference>
<dbReference type="RefSeq" id="WP_100906603.1">
    <property type="nucleotide sequence ID" value="NZ_CP017766.1"/>
</dbReference>
<dbReference type="EMBL" id="JABBYL010000025">
    <property type="protein sequence ID" value="NMO09591.1"/>
    <property type="molecule type" value="Genomic_DNA"/>
</dbReference>
<gene>
    <name evidence="11" type="primary">carS</name>
    <name evidence="12" type="ORF">BK007_11795</name>
    <name evidence="13" type="ORF">HG719_07065</name>
</gene>
<accession>A0A2H4VEW2</accession>
<organism evidence="12 14">
    <name type="scientific">Methanobacterium subterraneum</name>
    <dbReference type="NCBI Taxonomy" id="59277"/>
    <lineage>
        <taxon>Archaea</taxon>
        <taxon>Methanobacteriati</taxon>
        <taxon>Methanobacteriota</taxon>
        <taxon>Methanomada group</taxon>
        <taxon>Methanobacteria</taxon>
        <taxon>Methanobacteriales</taxon>
        <taxon>Methanobacteriaceae</taxon>
        <taxon>Methanobacterium</taxon>
    </lineage>
</organism>
<feature type="transmembrane region" description="Helical" evidence="11">
    <location>
        <begin position="6"/>
        <end position="34"/>
    </location>
</feature>
<dbReference type="Proteomes" id="UP000232806">
    <property type="component" value="Chromosome"/>
</dbReference>
<evidence type="ECO:0000256" key="10">
    <source>
        <dbReference type="ARBA" id="ARBA00023264"/>
    </source>
</evidence>
<comment type="subcellular location">
    <subcellularLocation>
        <location evidence="11">Cell membrane</location>
        <topology evidence="11">Multi-pass membrane protein</topology>
    </subcellularLocation>
</comment>
<dbReference type="UniPathway" id="UPA00940"/>
<dbReference type="NCBIfam" id="NF003114">
    <property type="entry name" value="PRK04032.1"/>
    <property type="match status" value="1"/>
</dbReference>
<reference evidence="13 15" key="2">
    <citation type="submission" date="2020-04" db="EMBL/GenBank/DDBJ databases">
        <title>Draft genome of Methanobacterium subterraneum isolated from animal feces.</title>
        <authorList>
            <person name="Ouboter H.T."/>
            <person name="Berger S."/>
            <person name="Gungor E."/>
            <person name="Jetten M.S.M."/>
            <person name="Welte C.U."/>
        </authorList>
    </citation>
    <scope>NUCLEOTIDE SEQUENCE [LARGE SCALE GENOMIC DNA]</scope>
    <source>
        <strain evidence="13">HO_2020</strain>
    </source>
</reference>
<dbReference type="InterPro" id="IPR002726">
    <property type="entry name" value="CarS_archaea"/>
</dbReference>
<keyword evidence="6 11" id="KW-1133">Transmembrane helix</keyword>
<keyword evidence="4 11" id="KW-0812">Transmembrane</keyword>